<dbReference type="Proteomes" id="UP001501821">
    <property type="component" value="Unassembled WGS sequence"/>
</dbReference>
<dbReference type="InterPro" id="IPR032710">
    <property type="entry name" value="NTF2-like_dom_sf"/>
</dbReference>
<dbReference type="InterPro" id="IPR009959">
    <property type="entry name" value="Cyclase_SnoaL-like"/>
</dbReference>
<keyword evidence="2" id="KW-1185">Reference proteome</keyword>
<proteinExistence type="predicted"/>
<dbReference type="Gene3D" id="3.10.450.50">
    <property type="match status" value="1"/>
</dbReference>
<organism evidence="1 2">
    <name type="scientific">Nocardioides panacisoli</name>
    <dbReference type="NCBI Taxonomy" id="627624"/>
    <lineage>
        <taxon>Bacteria</taxon>
        <taxon>Bacillati</taxon>
        <taxon>Actinomycetota</taxon>
        <taxon>Actinomycetes</taxon>
        <taxon>Propionibacteriales</taxon>
        <taxon>Nocardioidaceae</taxon>
        <taxon>Nocardioides</taxon>
    </lineage>
</organism>
<name>A0ABP7IJR7_9ACTN</name>
<gene>
    <name evidence="1" type="ORF">GCM10022242_22280</name>
</gene>
<dbReference type="SUPFAM" id="SSF54427">
    <property type="entry name" value="NTF2-like"/>
    <property type="match status" value="1"/>
</dbReference>
<evidence type="ECO:0000313" key="2">
    <source>
        <dbReference type="Proteomes" id="UP001501821"/>
    </source>
</evidence>
<evidence type="ECO:0000313" key="1">
    <source>
        <dbReference type="EMBL" id="GAA3820119.1"/>
    </source>
</evidence>
<protein>
    <recommendedName>
        <fullName evidence="3">Polyketide cyclase</fullName>
    </recommendedName>
</protein>
<comment type="caution">
    <text evidence="1">The sequence shown here is derived from an EMBL/GenBank/DDBJ whole genome shotgun (WGS) entry which is preliminary data.</text>
</comment>
<accession>A0ABP7IJR7</accession>
<dbReference type="RefSeq" id="WP_344775335.1">
    <property type="nucleotide sequence ID" value="NZ_BAABAH010000006.1"/>
</dbReference>
<evidence type="ECO:0008006" key="3">
    <source>
        <dbReference type="Google" id="ProtNLM"/>
    </source>
</evidence>
<dbReference type="EMBL" id="BAABAH010000006">
    <property type="protein sequence ID" value="GAA3820119.1"/>
    <property type="molecule type" value="Genomic_DNA"/>
</dbReference>
<reference evidence="2" key="1">
    <citation type="journal article" date="2019" name="Int. J. Syst. Evol. Microbiol.">
        <title>The Global Catalogue of Microorganisms (GCM) 10K type strain sequencing project: providing services to taxonomists for standard genome sequencing and annotation.</title>
        <authorList>
            <consortium name="The Broad Institute Genomics Platform"/>
            <consortium name="The Broad Institute Genome Sequencing Center for Infectious Disease"/>
            <person name="Wu L."/>
            <person name="Ma J."/>
        </authorList>
    </citation>
    <scope>NUCLEOTIDE SEQUENCE [LARGE SCALE GENOMIC DNA]</scope>
    <source>
        <strain evidence="2">JCM 16953</strain>
    </source>
</reference>
<dbReference type="PANTHER" id="PTHR38436:SF1">
    <property type="entry name" value="ESTER CYCLASE"/>
    <property type="match status" value="1"/>
</dbReference>
<sequence>MTRTRFDIPDRATLEARQRLVLDHFRDEVAQDWDATLSTFPHPHYELVPTLTVHDGGADVRAYYRDTRTAFPDQHHEIIELRHSHDAVVVEFWLLGTHLGPLGRIPATGGRFRVRMTAYFVFDEAERLVSERIYFDTLSMLKQLLGSLDHKDPRSLLTLVKAFRGLLAMSGDPDPRLLRTPVAEDLD</sequence>
<dbReference type="PANTHER" id="PTHR38436">
    <property type="entry name" value="POLYKETIDE CYCLASE SNOAL-LIKE DOMAIN"/>
    <property type="match status" value="1"/>
</dbReference>
<dbReference type="Pfam" id="PF07366">
    <property type="entry name" value="SnoaL"/>
    <property type="match status" value="1"/>
</dbReference>